<organism evidence="1 2">
    <name type="scientific">Marinibaculum pumilum</name>
    <dbReference type="NCBI Taxonomy" id="1766165"/>
    <lineage>
        <taxon>Bacteria</taxon>
        <taxon>Pseudomonadati</taxon>
        <taxon>Pseudomonadota</taxon>
        <taxon>Alphaproteobacteria</taxon>
        <taxon>Rhodospirillales</taxon>
        <taxon>Rhodospirillaceae</taxon>
        <taxon>Marinibaculum</taxon>
    </lineage>
</organism>
<protein>
    <submittedName>
        <fullName evidence="1">DUF1116 domain-containing protein</fullName>
    </submittedName>
</protein>
<name>A0ABV7KVU4_9PROT</name>
<sequence length="385" mass="38529">MPAATPDSTAATQQSFARLLAVEPVLSRIAPLADLADLPSGPALFHAGPPFADPADLPAPVANSVAAAAMHEGLAADAADALRAVAAGRIALMPAQDIGLVTPLTFVAGAGMYCLEVSDAAGSGLRRLSPLNDGPLPDALRLGTGRPAGLALLRQLTDGIGPDLARALAAPLPLLPLAARALAGGDELHGRLNAAQAEVPGFFDSSLSAESAAYLQQANQFVLNVVMAMAALMIGAGAGVPGSTMVTACGGNGRDLGWKLAGAPQDWITRPAMPPVGTMMQQGATALPAIGDSAVIDALGLGAACLRFAPELAGPLADHIDPAFLTATAHDAYIGAHPALPLDGLRLGLDLTRKRACLGIMLGMVGANGTEGLVGRGVAPWPADA</sequence>
<dbReference type="Proteomes" id="UP001595528">
    <property type="component" value="Unassembled WGS sequence"/>
</dbReference>
<dbReference type="InterPro" id="IPR024033">
    <property type="entry name" value="OXTCase_su_AllG_h-dom"/>
</dbReference>
<evidence type="ECO:0000313" key="2">
    <source>
        <dbReference type="Proteomes" id="UP001595528"/>
    </source>
</evidence>
<dbReference type="EMBL" id="JBHRTR010000013">
    <property type="protein sequence ID" value="MFC3226450.1"/>
    <property type="molecule type" value="Genomic_DNA"/>
</dbReference>
<dbReference type="Gene3D" id="3.90.1700.10">
    <property type="entry name" value="v583 domain like"/>
    <property type="match status" value="1"/>
</dbReference>
<gene>
    <name evidence="1" type="ORF">ACFOGJ_04370</name>
</gene>
<reference evidence="2" key="1">
    <citation type="journal article" date="2019" name="Int. J. Syst. Evol. Microbiol.">
        <title>The Global Catalogue of Microorganisms (GCM) 10K type strain sequencing project: providing services to taxonomists for standard genome sequencing and annotation.</title>
        <authorList>
            <consortium name="The Broad Institute Genomics Platform"/>
            <consortium name="The Broad Institute Genome Sequencing Center for Infectious Disease"/>
            <person name="Wu L."/>
            <person name="Ma J."/>
        </authorList>
    </citation>
    <scope>NUCLEOTIDE SEQUENCE [LARGE SCALE GENOMIC DNA]</scope>
    <source>
        <strain evidence="2">KCTC 42964</strain>
    </source>
</reference>
<dbReference type="Gene3D" id="1.10.10.660">
    <property type="entry name" value="conserved protein of unknown function from Enterococcus faecalis V583"/>
    <property type="match status" value="1"/>
</dbReference>
<keyword evidence="2" id="KW-1185">Reference proteome</keyword>
<accession>A0ABV7KVU4</accession>
<comment type="caution">
    <text evidence="1">The sequence shown here is derived from an EMBL/GenBank/DDBJ whole genome shotgun (WGS) entry which is preliminary data.</text>
</comment>
<dbReference type="RefSeq" id="WP_379898445.1">
    <property type="nucleotide sequence ID" value="NZ_JBHRTR010000013.1"/>
</dbReference>
<dbReference type="InterPro" id="IPR009499">
    <property type="entry name" value="AllG-like"/>
</dbReference>
<dbReference type="Gene3D" id="3.90.1710.10">
    <property type="entry name" value="Enterococcus faecalis V583 domain"/>
    <property type="match status" value="1"/>
</dbReference>
<dbReference type="Pfam" id="PF06545">
    <property type="entry name" value="AllG"/>
    <property type="match status" value="1"/>
</dbReference>
<proteinExistence type="predicted"/>
<evidence type="ECO:0000313" key="1">
    <source>
        <dbReference type="EMBL" id="MFC3226450.1"/>
    </source>
</evidence>